<evidence type="ECO:0000256" key="7">
    <source>
        <dbReference type="SAM" id="Phobius"/>
    </source>
</evidence>
<dbReference type="GO" id="GO:0016020">
    <property type="term" value="C:membrane"/>
    <property type="evidence" value="ECO:0007669"/>
    <property type="project" value="UniProtKB-SubCell"/>
</dbReference>
<feature type="transmembrane region" description="Helical" evidence="7">
    <location>
        <begin position="153"/>
        <end position="173"/>
    </location>
</feature>
<gene>
    <name evidence="9" type="ORF">BO80DRAFT_472122</name>
</gene>
<dbReference type="Gene3D" id="1.20.1250.20">
    <property type="entry name" value="MFS general substrate transporter like domains"/>
    <property type="match status" value="2"/>
</dbReference>
<dbReference type="InterPro" id="IPR036259">
    <property type="entry name" value="MFS_trans_sf"/>
</dbReference>
<keyword evidence="10" id="KW-1185">Reference proteome</keyword>
<protein>
    <submittedName>
        <fullName evidence="9">Major facilitator superfamily transporter allantoate</fullName>
    </submittedName>
</protein>
<keyword evidence="5 7" id="KW-0472">Membrane</keyword>
<keyword evidence="3 7" id="KW-0812">Transmembrane</keyword>
<feature type="transmembrane region" description="Helical" evidence="7">
    <location>
        <begin position="350"/>
        <end position="369"/>
    </location>
</feature>
<dbReference type="VEuPathDB" id="FungiDB:BO80DRAFT_472122"/>
<dbReference type="Proteomes" id="UP000249402">
    <property type="component" value="Unassembled WGS sequence"/>
</dbReference>
<name>A0A395H4S8_9EURO</name>
<feature type="transmembrane region" description="Helical" evidence="7">
    <location>
        <begin position="217"/>
        <end position="236"/>
    </location>
</feature>
<dbReference type="GeneID" id="37227992"/>
<organism evidence="9 10">
    <name type="scientific">Aspergillus ibericus CBS 121593</name>
    <dbReference type="NCBI Taxonomy" id="1448316"/>
    <lineage>
        <taxon>Eukaryota</taxon>
        <taxon>Fungi</taxon>
        <taxon>Dikarya</taxon>
        <taxon>Ascomycota</taxon>
        <taxon>Pezizomycotina</taxon>
        <taxon>Eurotiomycetes</taxon>
        <taxon>Eurotiomycetidae</taxon>
        <taxon>Eurotiales</taxon>
        <taxon>Aspergillaceae</taxon>
        <taxon>Aspergillus</taxon>
        <taxon>Aspergillus subgen. Circumdati</taxon>
    </lineage>
</organism>
<dbReference type="Pfam" id="PF07690">
    <property type="entry name" value="MFS_1"/>
    <property type="match status" value="1"/>
</dbReference>
<dbReference type="EMBL" id="KZ824430">
    <property type="protein sequence ID" value="RAL02670.1"/>
    <property type="molecule type" value="Genomic_DNA"/>
</dbReference>
<keyword evidence="2" id="KW-0813">Transport</keyword>
<dbReference type="InterPro" id="IPR011701">
    <property type="entry name" value="MFS"/>
</dbReference>
<accession>A0A395H4S8</accession>
<sequence>MDKSASRDEQPTKADLAAGEIIESPAVDPALLLTGGTVVEFTPEEERQLLRKIDRHMLPLLCWVYLIQFADKTTLNYASLMGLQTDTGLHGNQYNWVSSIFYAGYLAWEFPTTYFLRRLPVGKYTAANILCWGVALAGHAAASNYGGLLACRFLLGAFEATVTPAFVLITGMWYRQNEQGRRMGYWLSCNGGALILMSVIGYGLSAIDHAALAPWRILFLLLGLLTILTGIAYLWYLPDSQATARFLTDRERLVALERIRDNFQGVGSPIWKWAQFREAFHDPRTYLYILYSLLMNIPNGGITTFGSLLIKSFGFGDRLALLLSAPSGLFDIAGKLLFTWLSDHWLDRTAVSFAAIMVACLGGILMVVLPDTAKPALLIGYYLVSVAGASWGLLMTAISNNTLGYTKKVTVSGLQIIAYAAGNWIGPQTFPATEAPEYRRGKLLVAIMYGLAGAVLLLLRFVNGRENRRRDRLQVEAGIDLANDEVARHALERSKFMDLTDFQQLHFRYVL</sequence>
<dbReference type="AlphaFoldDB" id="A0A395H4S8"/>
<comment type="similarity">
    <text evidence="6">Belongs to the major facilitator superfamily. Allantoate permease family.</text>
</comment>
<dbReference type="SUPFAM" id="SSF103473">
    <property type="entry name" value="MFS general substrate transporter"/>
    <property type="match status" value="1"/>
</dbReference>
<feature type="transmembrane region" description="Helical" evidence="7">
    <location>
        <begin position="376"/>
        <end position="398"/>
    </location>
</feature>
<dbReference type="RefSeq" id="XP_025576997.1">
    <property type="nucleotide sequence ID" value="XM_025723127.1"/>
</dbReference>
<feature type="transmembrane region" description="Helical" evidence="7">
    <location>
        <begin position="286"/>
        <end position="310"/>
    </location>
</feature>
<evidence type="ECO:0000256" key="2">
    <source>
        <dbReference type="ARBA" id="ARBA00022448"/>
    </source>
</evidence>
<dbReference type="GO" id="GO:0022857">
    <property type="term" value="F:transmembrane transporter activity"/>
    <property type="evidence" value="ECO:0007669"/>
    <property type="project" value="InterPro"/>
</dbReference>
<comment type="subcellular location">
    <subcellularLocation>
        <location evidence="1">Membrane</location>
        <topology evidence="1">Multi-pass membrane protein</topology>
    </subcellularLocation>
</comment>
<evidence type="ECO:0000256" key="3">
    <source>
        <dbReference type="ARBA" id="ARBA00022692"/>
    </source>
</evidence>
<reference evidence="9 10" key="1">
    <citation type="submission" date="2018-02" db="EMBL/GenBank/DDBJ databases">
        <title>The genomes of Aspergillus section Nigri reveals drivers in fungal speciation.</title>
        <authorList>
            <consortium name="DOE Joint Genome Institute"/>
            <person name="Vesth T.C."/>
            <person name="Nybo J."/>
            <person name="Theobald S."/>
            <person name="Brandl J."/>
            <person name="Frisvad J.C."/>
            <person name="Nielsen K.F."/>
            <person name="Lyhne E.K."/>
            <person name="Kogle M.E."/>
            <person name="Kuo A."/>
            <person name="Riley R."/>
            <person name="Clum A."/>
            <person name="Nolan M."/>
            <person name="Lipzen A."/>
            <person name="Salamov A."/>
            <person name="Henrissat B."/>
            <person name="Wiebenga A."/>
            <person name="De vries R.P."/>
            <person name="Grigoriev I.V."/>
            <person name="Mortensen U.H."/>
            <person name="Andersen M.R."/>
            <person name="Baker S.E."/>
        </authorList>
    </citation>
    <scope>NUCLEOTIDE SEQUENCE [LARGE SCALE GENOMIC DNA]</scope>
    <source>
        <strain evidence="9 10">CBS 121593</strain>
    </source>
</reference>
<dbReference type="OrthoDB" id="6730379at2759"/>
<evidence type="ECO:0000259" key="8">
    <source>
        <dbReference type="PROSITE" id="PS50850"/>
    </source>
</evidence>
<evidence type="ECO:0000256" key="6">
    <source>
        <dbReference type="ARBA" id="ARBA00037968"/>
    </source>
</evidence>
<dbReference type="InterPro" id="IPR020846">
    <property type="entry name" value="MFS_dom"/>
</dbReference>
<evidence type="ECO:0000256" key="1">
    <source>
        <dbReference type="ARBA" id="ARBA00004141"/>
    </source>
</evidence>
<evidence type="ECO:0000313" key="10">
    <source>
        <dbReference type="Proteomes" id="UP000249402"/>
    </source>
</evidence>
<feature type="domain" description="Major facilitator superfamily (MFS) profile" evidence="8">
    <location>
        <begin position="57"/>
        <end position="468"/>
    </location>
</feature>
<evidence type="ECO:0000313" key="9">
    <source>
        <dbReference type="EMBL" id="RAL02670.1"/>
    </source>
</evidence>
<dbReference type="FunFam" id="1.20.1250.20:FF:000064">
    <property type="entry name" value="MFS allantoate transporter"/>
    <property type="match status" value="1"/>
</dbReference>
<proteinExistence type="inferred from homology"/>
<dbReference type="PROSITE" id="PS50850">
    <property type="entry name" value="MFS"/>
    <property type="match status" value="1"/>
</dbReference>
<evidence type="ECO:0000256" key="4">
    <source>
        <dbReference type="ARBA" id="ARBA00022989"/>
    </source>
</evidence>
<feature type="transmembrane region" description="Helical" evidence="7">
    <location>
        <begin position="443"/>
        <end position="462"/>
    </location>
</feature>
<evidence type="ECO:0000256" key="5">
    <source>
        <dbReference type="ARBA" id="ARBA00023136"/>
    </source>
</evidence>
<dbReference type="PANTHER" id="PTHR43791">
    <property type="entry name" value="PERMEASE-RELATED"/>
    <property type="match status" value="1"/>
</dbReference>
<dbReference type="PANTHER" id="PTHR43791:SF1">
    <property type="entry name" value="ALLANTOATE PERMEASE"/>
    <property type="match status" value="1"/>
</dbReference>
<feature type="transmembrane region" description="Helical" evidence="7">
    <location>
        <begin position="185"/>
        <end position="205"/>
    </location>
</feature>
<keyword evidence="4 7" id="KW-1133">Transmembrane helix</keyword>